<evidence type="ECO:0000259" key="1">
    <source>
        <dbReference type="Pfam" id="PF01814"/>
    </source>
</evidence>
<sequence>MPTPDATMADSRDMIGAHDLFRHQFGALPALVRSVADGDTRRASIVSGHVVLLADLLHHHHSSEDDHVWPKLHDRCPDEVQPLIGTMEAQHTALDQQLQTLRSLAGGWQFADAATREELAACADRLGPLLTEHLALEERQVLSLIDRYLTDREWKASVAASAAKLPLTMAPTVIGMMLDQADEEMTEIIRAGVPPLFWLLVRPLATRRYRSYARRVYGTAA</sequence>
<accession>A0ABP6ZN14</accession>
<dbReference type="InterPro" id="IPR012312">
    <property type="entry name" value="Hemerythrin-like"/>
</dbReference>
<organism evidence="2 3">
    <name type="scientific">Kineosporia mesophila</name>
    <dbReference type="NCBI Taxonomy" id="566012"/>
    <lineage>
        <taxon>Bacteria</taxon>
        <taxon>Bacillati</taxon>
        <taxon>Actinomycetota</taxon>
        <taxon>Actinomycetes</taxon>
        <taxon>Kineosporiales</taxon>
        <taxon>Kineosporiaceae</taxon>
        <taxon>Kineosporia</taxon>
    </lineage>
</organism>
<dbReference type="Gene3D" id="1.20.120.520">
    <property type="entry name" value="nmb1532 protein domain like"/>
    <property type="match status" value="1"/>
</dbReference>
<proteinExistence type="predicted"/>
<comment type="caution">
    <text evidence="2">The sequence shown here is derived from an EMBL/GenBank/DDBJ whole genome shotgun (WGS) entry which is preliminary data.</text>
</comment>
<feature type="domain" description="Hemerythrin-like" evidence="1">
    <location>
        <begin position="14"/>
        <end position="144"/>
    </location>
</feature>
<dbReference type="CDD" id="cd12108">
    <property type="entry name" value="Hr-like"/>
    <property type="match status" value="1"/>
</dbReference>
<protein>
    <recommendedName>
        <fullName evidence="1">Hemerythrin-like domain-containing protein</fullName>
    </recommendedName>
</protein>
<dbReference type="Pfam" id="PF01814">
    <property type="entry name" value="Hemerythrin"/>
    <property type="match status" value="1"/>
</dbReference>
<name>A0ABP6ZN14_9ACTN</name>
<evidence type="ECO:0000313" key="3">
    <source>
        <dbReference type="Proteomes" id="UP001501074"/>
    </source>
</evidence>
<dbReference type="Proteomes" id="UP001501074">
    <property type="component" value="Unassembled WGS sequence"/>
</dbReference>
<evidence type="ECO:0000313" key="2">
    <source>
        <dbReference type="EMBL" id="GAA3615018.1"/>
    </source>
</evidence>
<reference evidence="3" key="1">
    <citation type="journal article" date="2019" name="Int. J. Syst. Evol. Microbiol.">
        <title>The Global Catalogue of Microorganisms (GCM) 10K type strain sequencing project: providing services to taxonomists for standard genome sequencing and annotation.</title>
        <authorList>
            <consortium name="The Broad Institute Genomics Platform"/>
            <consortium name="The Broad Institute Genome Sequencing Center for Infectious Disease"/>
            <person name="Wu L."/>
            <person name="Ma J."/>
        </authorList>
    </citation>
    <scope>NUCLEOTIDE SEQUENCE [LARGE SCALE GENOMIC DNA]</scope>
    <source>
        <strain evidence="3">JCM 16902</strain>
    </source>
</reference>
<keyword evidence="3" id="KW-1185">Reference proteome</keyword>
<gene>
    <name evidence="2" type="ORF">GCM10022223_34110</name>
</gene>
<dbReference type="RefSeq" id="WP_231488951.1">
    <property type="nucleotide sequence ID" value="NZ_BAAAZO010000005.1"/>
</dbReference>
<dbReference type="EMBL" id="BAAAZO010000005">
    <property type="protein sequence ID" value="GAA3615018.1"/>
    <property type="molecule type" value="Genomic_DNA"/>
</dbReference>